<comment type="caution">
    <text evidence="2">The sequence shown here is derived from an EMBL/GenBank/DDBJ whole genome shotgun (WGS) entry which is preliminary data.</text>
</comment>
<accession>A0ABQ4WI83</accession>
<reference evidence="2" key="2">
    <citation type="submission" date="2022-01" db="EMBL/GenBank/DDBJ databases">
        <authorList>
            <person name="Yamashiro T."/>
            <person name="Shiraishi A."/>
            <person name="Satake H."/>
            <person name="Nakayama K."/>
        </authorList>
    </citation>
    <scope>NUCLEOTIDE SEQUENCE</scope>
</reference>
<gene>
    <name evidence="2" type="ORF">Tco_0625933</name>
</gene>
<evidence type="ECO:0000313" key="2">
    <source>
        <dbReference type="EMBL" id="GJS52571.1"/>
    </source>
</evidence>
<name>A0ABQ4WI83_9ASTR</name>
<evidence type="ECO:0008006" key="4">
    <source>
        <dbReference type="Google" id="ProtNLM"/>
    </source>
</evidence>
<feature type="compositionally biased region" description="Polar residues" evidence="1">
    <location>
        <begin position="90"/>
        <end position="118"/>
    </location>
</feature>
<reference evidence="2" key="1">
    <citation type="journal article" date="2022" name="Int. J. Mol. Sci.">
        <title>Draft Genome of Tanacetum Coccineum: Genomic Comparison of Closely Related Tanacetum-Family Plants.</title>
        <authorList>
            <person name="Yamashiro T."/>
            <person name="Shiraishi A."/>
            <person name="Nakayama K."/>
            <person name="Satake H."/>
        </authorList>
    </citation>
    <scope>NUCLEOTIDE SEQUENCE</scope>
</reference>
<dbReference type="EMBL" id="BQNB010008664">
    <property type="protein sequence ID" value="GJS52571.1"/>
    <property type="molecule type" value="Genomic_DNA"/>
</dbReference>
<dbReference type="Proteomes" id="UP001151760">
    <property type="component" value="Unassembled WGS sequence"/>
</dbReference>
<feature type="region of interest" description="Disordered" evidence="1">
    <location>
        <begin position="84"/>
        <end position="179"/>
    </location>
</feature>
<keyword evidence="3" id="KW-1185">Reference proteome</keyword>
<feature type="compositionally biased region" description="Polar residues" evidence="1">
    <location>
        <begin position="142"/>
        <end position="170"/>
    </location>
</feature>
<sequence length="350" mass="39526">METEVESMVTVPIQQVSSSVPLLILQSSISHLLNQYLLPVKNHSLQLSPPTSALQQSSSVLEMYYNLPPRTVSPDPVAIVASRAVDPVGSPSSTTIDQDEQSTSTSPTNQEIQSQVTHQGPVPQFMAPDHSSSGPVLHEMTSDQIRSDLTPNRQETSVDNISSDLVSNKQKASDYDISGPVPPRKNVVSLADKTDSSQKEMEFLFNHLFEEYFSWNFYSIISLKNISLQQMFMLKKTTMIKQRMHRFDKMNLSILSVHRYKTLLSLPHAILIMKICIHFNQQSHEYQWTKDHPLEQVIDNPTNPVQTRQQLATDPEMCMFALTVSTEEPKNSKEAMADSAWIEAMQDELH</sequence>
<organism evidence="2 3">
    <name type="scientific">Tanacetum coccineum</name>
    <dbReference type="NCBI Taxonomy" id="301880"/>
    <lineage>
        <taxon>Eukaryota</taxon>
        <taxon>Viridiplantae</taxon>
        <taxon>Streptophyta</taxon>
        <taxon>Embryophyta</taxon>
        <taxon>Tracheophyta</taxon>
        <taxon>Spermatophyta</taxon>
        <taxon>Magnoliopsida</taxon>
        <taxon>eudicotyledons</taxon>
        <taxon>Gunneridae</taxon>
        <taxon>Pentapetalae</taxon>
        <taxon>asterids</taxon>
        <taxon>campanulids</taxon>
        <taxon>Asterales</taxon>
        <taxon>Asteraceae</taxon>
        <taxon>Asteroideae</taxon>
        <taxon>Anthemideae</taxon>
        <taxon>Anthemidinae</taxon>
        <taxon>Tanacetum</taxon>
    </lineage>
</organism>
<proteinExistence type="predicted"/>
<evidence type="ECO:0000256" key="1">
    <source>
        <dbReference type="SAM" id="MobiDB-lite"/>
    </source>
</evidence>
<protein>
    <recommendedName>
        <fullName evidence="4">Gag-Pol polyprotein</fullName>
    </recommendedName>
</protein>
<evidence type="ECO:0000313" key="3">
    <source>
        <dbReference type="Proteomes" id="UP001151760"/>
    </source>
</evidence>